<evidence type="ECO:0000313" key="4">
    <source>
        <dbReference type="Proteomes" id="UP000886842"/>
    </source>
</evidence>
<reference evidence="3" key="1">
    <citation type="submission" date="2020-10" db="EMBL/GenBank/DDBJ databases">
        <authorList>
            <person name="Gilroy R."/>
        </authorList>
    </citation>
    <scope>NUCLEOTIDE SEQUENCE</scope>
    <source>
        <strain evidence="3">ChiGjej1B1-24693</strain>
    </source>
</reference>
<dbReference type="EMBL" id="DVLP01000032">
    <property type="protein sequence ID" value="HIT74149.1"/>
    <property type="molecule type" value="Genomic_DNA"/>
</dbReference>
<evidence type="ECO:0000256" key="2">
    <source>
        <dbReference type="SAM" id="Phobius"/>
    </source>
</evidence>
<feature type="transmembrane region" description="Helical" evidence="2">
    <location>
        <begin position="6"/>
        <end position="23"/>
    </location>
</feature>
<evidence type="ECO:0000256" key="1">
    <source>
        <dbReference type="SAM" id="MobiDB-lite"/>
    </source>
</evidence>
<proteinExistence type="predicted"/>
<organism evidence="3 4">
    <name type="scientific">Candidatus Avipropionibacterium avicola</name>
    <dbReference type="NCBI Taxonomy" id="2840701"/>
    <lineage>
        <taxon>Bacteria</taxon>
        <taxon>Bacillati</taxon>
        <taxon>Actinomycetota</taxon>
        <taxon>Actinomycetes</taxon>
        <taxon>Propionibacteriales</taxon>
        <taxon>Propionibacteriaceae</taxon>
        <taxon>Propionibacteriaceae incertae sedis</taxon>
        <taxon>Candidatus Avipropionibacterium</taxon>
    </lineage>
</organism>
<keyword evidence="2" id="KW-0472">Membrane</keyword>
<keyword evidence="2" id="KW-1133">Transmembrane helix</keyword>
<feature type="transmembrane region" description="Helical" evidence="2">
    <location>
        <begin position="30"/>
        <end position="49"/>
    </location>
</feature>
<keyword evidence="2" id="KW-0812">Transmembrane</keyword>
<reference evidence="3" key="2">
    <citation type="journal article" date="2021" name="PeerJ">
        <title>Extensive microbial diversity within the chicken gut microbiome revealed by metagenomics and culture.</title>
        <authorList>
            <person name="Gilroy R."/>
            <person name="Ravi A."/>
            <person name="Getino M."/>
            <person name="Pursley I."/>
            <person name="Horton D.L."/>
            <person name="Alikhan N.F."/>
            <person name="Baker D."/>
            <person name="Gharbi K."/>
            <person name="Hall N."/>
            <person name="Watson M."/>
            <person name="Adriaenssens E.M."/>
            <person name="Foster-Nyarko E."/>
            <person name="Jarju S."/>
            <person name="Secka A."/>
            <person name="Antonio M."/>
            <person name="Oren A."/>
            <person name="Chaudhuri R.R."/>
            <person name="La Ragione R."/>
            <person name="Hildebrand F."/>
            <person name="Pallen M.J."/>
        </authorList>
    </citation>
    <scope>NUCLEOTIDE SEQUENCE</scope>
    <source>
        <strain evidence="3">ChiGjej1B1-24693</strain>
    </source>
</reference>
<comment type="caution">
    <text evidence="3">The sequence shown here is derived from an EMBL/GenBank/DDBJ whole genome shotgun (WGS) entry which is preliminary data.</text>
</comment>
<feature type="transmembrane region" description="Helical" evidence="2">
    <location>
        <begin position="61"/>
        <end position="81"/>
    </location>
</feature>
<gene>
    <name evidence="3" type="ORF">IAA98_01015</name>
</gene>
<name>A0A9D1KKE8_9ACTN</name>
<evidence type="ECO:0000313" key="3">
    <source>
        <dbReference type="EMBL" id="HIT74149.1"/>
    </source>
</evidence>
<feature type="region of interest" description="Disordered" evidence="1">
    <location>
        <begin position="85"/>
        <end position="109"/>
    </location>
</feature>
<dbReference type="Proteomes" id="UP000886842">
    <property type="component" value="Unassembled WGS sequence"/>
</dbReference>
<sequence>MVQLAIVLPWVITVAVGVVIIVLTRGVPRVLGAVAIGLTLIGLGLQLLVGAGRLTPTSYGMASSVLMLLEVGCFLAAAAVASRQRRLETDPPPREPSGWVQPSPGPGGQ</sequence>
<dbReference type="AlphaFoldDB" id="A0A9D1KKE8"/>
<protein>
    <submittedName>
        <fullName evidence="3">Uncharacterized protein</fullName>
    </submittedName>
</protein>
<accession>A0A9D1KKE8</accession>